<dbReference type="EMBL" id="FNUJ01000010">
    <property type="protein sequence ID" value="SEF36335.1"/>
    <property type="molecule type" value="Genomic_DNA"/>
</dbReference>
<dbReference type="AlphaFoldDB" id="A0A1H5RD98"/>
<keyword evidence="1" id="KW-1133">Transmembrane helix</keyword>
<sequence>MPESIDEARSKGGLTRWIVTVVWAIVGGAQFVIWLLMCLITMSFKAPFWLWTIGIGGVVLLLWWYLDPARRPREGSE</sequence>
<feature type="transmembrane region" description="Helical" evidence="1">
    <location>
        <begin position="21"/>
        <end position="42"/>
    </location>
</feature>
<dbReference type="STRING" id="218821.SAMN05421837_11086"/>
<gene>
    <name evidence="2" type="ORF">SAMN05421837_11086</name>
</gene>
<dbReference type="OrthoDB" id="3628217at2"/>
<dbReference type="Proteomes" id="UP000198878">
    <property type="component" value="Unassembled WGS sequence"/>
</dbReference>
<dbReference type="RefSeq" id="WP_086676353.1">
    <property type="nucleotide sequence ID" value="NZ_FNUJ01000010.1"/>
</dbReference>
<proteinExistence type="predicted"/>
<feature type="transmembrane region" description="Helical" evidence="1">
    <location>
        <begin position="48"/>
        <end position="66"/>
    </location>
</feature>
<reference evidence="3" key="1">
    <citation type="submission" date="2016-10" db="EMBL/GenBank/DDBJ databases">
        <authorList>
            <person name="Varghese N."/>
            <person name="Submissions S."/>
        </authorList>
    </citation>
    <scope>NUCLEOTIDE SEQUENCE [LARGE SCALE GENOMIC DNA]</scope>
    <source>
        <strain evidence="3">DSM 44654</strain>
    </source>
</reference>
<keyword evidence="3" id="KW-1185">Reference proteome</keyword>
<keyword evidence="1" id="KW-0472">Membrane</keyword>
<keyword evidence="1" id="KW-0812">Transmembrane</keyword>
<accession>A0A1H5RD98</accession>
<name>A0A1H5RD98_9PSEU</name>
<organism evidence="2 3">
    <name type="scientific">Amycolatopsis pretoriensis</name>
    <dbReference type="NCBI Taxonomy" id="218821"/>
    <lineage>
        <taxon>Bacteria</taxon>
        <taxon>Bacillati</taxon>
        <taxon>Actinomycetota</taxon>
        <taxon>Actinomycetes</taxon>
        <taxon>Pseudonocardiales</taxon>
        <taxon>Pseudonocardiaceae</taxon>
        <taxon>Amycolatopsis</taxon>
    </lineage>
</organism>
<evidence type="ECO:0000313" key="3">
    <source>
        <dbReference type="Proteomes" id="UP000198878"/>
    </source>
</evidence>
<evidence type="ECO:0000313" key="2">
    <source>
        <dbReference type="EMBL" id="SEF36335.1"/>
    </source>
</evidence>
<evidence type="ECO:0000256" key="1">
    <source>
        <dbReference type="SAM" id="Phobius"/>
    </source>
</evidence>
<protein>
    <submittedName>
        <fullName evidence="2">Uncharacterized protein</fullName>
    </submittedName>
</protein>